<protein>
    <submittedName>
        <fullName evidence="6">AfsR family transcriptional regulator</fullName>
    </submittedName>
</protein>
<comment type="caution">
    <text evidence="6">The sequence shown here is derived from an EMBL/GenBank/DDBJ whole genome shotgun (WGS) entry which is preliminary data.</text>
</comment>
<feature type="domain" description="OmpR/PhoB-type" evidence="5">
    <location>
        <begin position="1"/>
        <end position="97"/>
    </location>
</feature>
<dbReference type="PANTHER" id="PTHR47691">
    <property type="entry name" value="REGULATOR-RELATED"/>
    <property type="match status" value="1"/>
</dbReference>
<dbReference type="InterPro" id="IPR036388">
    <property type="entry name" value="WH-like_DNA-bd_sf"/>
</dbReference>
<evidence type="ECO:0000313" key="6">
    <source>
        <dbReference type="EMBL" id="OSZ56894.1"/>
    </source>
</evidence>
<dbReference type="Pfam" id="PF25872">
    <property type="entry name" value="HTH_77"/>
    <property type="match status" value="1"/>
</dbReference>
<evidence type="ECO:0000259" key="5">
    <source>
        <dbReference type="PROSITE" id="PS51755"/>
    </source>
</evidence>
<proteinExistence type="inferred from homology"/>
<dbReference type="CDD" id="cd15831">
    <property type="entry name" value="BTAD"/>
    <property type="match status" value="1"/>
</dbReference>
<organism evidence="6 7">
    <name type="scientific">Streptomyces pharetrae CZA14</name>
    <dbReference type="NCBI Taxonomy" id="1144883"/>
    <lineage>
        <taxon>Bacteria</taxon>
        <taxon>Bacillati</taxon>
        <taxon>Actinomycetota</taxon>
        <taxon>Actinomycetes</taxon>
        <taxon>Kitasatosporales</taxon>
        <taxon>Streptomycetaceae</taxon>
        <taxon>Streptomyces</taxon>
    </lineage>
</organism>
<dbReference type="InterPro" id="IPR058852">
    <property type="entry name" value="HTH_77"/>
</dbReference>
<dbReference type="SUPFAM" id="SSF48452">
    <property type="entry name" value="TPR-like"/>
    <property type="match status" value="2"/>
</dbReference>
<dbReference type="Pfam" id="PF00486">
    <property type="entry name" value="Trans_reg_C"/>
    <property type="match status" value="1"/>
</dbReference>
<dbReference type="PRINTS" id="PR00364">
    <property type="entry name" value="DISEASERSIST"/>
</dbReference>
<keyword evidence="7" id="KW-1185">Reference proteome</keyword>
<dbReference type="PANTHER" id="PTHR47691:SF3">
    <property type="entry name" value="HTH-TYPE TRANSCRIPTIONAL REGULATOR RV0890C-RELATED"/>
    <property type="match status" value="1"/>
</dbReference>
<dbReference type="EMBL" id="MRYD01000244">
    <property type="protein sequence ID" value="OSZ56894.1"/>
    <property type="molecule type" value="Genomic_DNA"/>
</dbReference>
<evidence type="ECO:0000256" key="2">
    <source>
        <dbReference type="ARBA" id="ARBA00023012"/>
    </source>
</evidence>
<keyword evidence="3 4" id="KW-0238">DNA-binding</keyword>
<dbReference type="InterPro" id="IPR005158">
    <property type="entry name" value="BTAD"/>
</dbReference>
<dbReference type="InterPro" id="IPR027417">
    <property type="entry name" value="P-loop_NTPase"/>
</dbReference>
<dbReference type="SUPFAM" id="SSF46894">
    <property type="entry name" value="C-terminal effector domain of the bipartite response regulators"/>
    <property type="match status" value="1"/>
</dbReference>
<feature type="DNA-binding region" description="OmpR/PhoB-type" evidence="4">
    <location>
        <begin position="1"/>
        <end position="97"/>
    </location>
</feature>
<dbReference type="InterPro" id="IPR001867">
    <property type="entry name" value="OmpR/PhoB-type_DNA-bd"/>
</dbReference>
<comment type="similarity">
    <text evidence="1">Belongs to the AfsR/DnrI/RedD regulatory family.</text>
</comment>
<sequence>MRFDVLGPLKVTTDDGADVAVPEPKVRALLACLLVHHGRPVAVDRLIDDLWGDGPLPGNPVNALQTKVSQLRGTLDKAEPGARTLVVYGPAGYTLRVPDEAVDAARFAALATTARATSETRAKVKLLAEALGLWRGEAYADFRDARFVTADAVRLEEQRLTAIEELAELRLELGEHAALADELAGPVALHPLRERLRAAQMRALYRAGRPTEALDAYHDLKQRLADELGLDPSPELTALHQSVLEQDPALAAAPAAHTAPVDADAAARTLTVGVDAVGQPPAAPPRTNLPASVTELIGRESAIARVCALAREGRLVTLTGPGGVGKTRLALEAAARLADSFPDGVWLIELASVARGSAPVAESVAAVLGVRDDAAPSGAGPEPAAGTAPGGSAERVAERVAEAVAARRMLLVLDNCEHVVEPVAALAGRLLGRAPDLHVIATSQEPLAIAGEVLDAVAPLPEAEAVRLFVSRARAAAPGFELDDGNAEAVALICRRLDGIPLALELAATRVRALGVHSLADRLHDRFRLLNQVRRDAPARQRTLRTMIDWSWELLTEPERSVLRRLSVFRGGFTLDGAEAVCAVGEVERDAVLDLIGRLVDRSLVVSDGACSTSGEARYRMLESVTAYGAERLDATDETRRIRLLHAACFAELTERAEPHLYGRDQRRWLRKLDSEAANVAAAVDTAVQEGDAALALRLVNAMSWYWFLRGRLGEACRALDLALGCAGGKDSVRQSARARRAAFALLTGDGTLGEDSSYDEGHDGADARARWLLDFAHCGFDVGAPQDDPLDGLLAEFHASGDLWGVAAVHTSRATRAAYRGDLAELRRSARESAALFAELGDRWGHLRATEHLGVLAEIAGSYGQAARVHEEGVRSAQELELWTDVSFRLARLGRVALLTEDDARATEYHERARRLAVEQSHRPAEQFAETGLALSARRRGDLDTAEKHLRPWLEWNRRLGVNSGAALILAQLGYVAEQRGDADAALMLHREGLAAARRTTDPRAVALALEGLAGAHTLAGAMTAAAELLGTAEALRASVNASLPLPERADVDRAASRARGALGEVEFEAATARGRVLPPEAYG</sequence>
<dbReference type="Gene3D" id="1.25.40.10">
    <property type="entry name" value="Tetratricopeptide repeat domain"/>
    <property type="match status" value="2"/>
</dbReference>
<evidence type="ECO:0000256" key="3">
    <source>
        <dbReference type="ARBA" id="ARBA00023125"/>
    </source>
</evidence>
<dbReference type="InterPro" id="IPR011990">
    <property type="entry name" value="TPR-like_helical_dom_sf"/>
</dbReference>
<name>A0ABX3YBM8_9ACTN</name>
<dbReference type="SMART" id="SM01043">
    <property type="entry name" value="BTAD"/>
    <property type="match status" value="1"/>
</dbReference>
<dbReference type="PROSITE" id="PS51755">
    <property type="entry name" value="OMPR_PHOB"/>
    <property type="match status" value="1"/>
</dbReference>
<gene>
    <name evidence="6" type="ORF">OQI_30415</name>
</gene>
<dbReference type="RefSeq" id="WP_086172450.1">
    <property type="nucleotide sequence ID" value="NZ_MRYD01000244.1"/>
</dbReference>
<dbReference type="Pfam" id="PF13191">
    <property type="entry name" value="AAA_16"/>
    <property type="match status" value="1"/>
</dbReference>
<evidence type="ECO:0000256" key="4">
    <source>
        <dbReference type="PROSITE-ProRule" id="PRU01091"/>
    </source>
</evidence>
<dbReference type="SMART" id="SM00862">
    <property type="entry name" value="Trans_reg_C"/>
    <property type="match status" value="1"/>
</dbReference>
<dbReference type="Gene3D" id="3.40.50.300">
    <property type="entry name" value="P-loop containing nucleotide triphosphate hydrolases"/>
    <property type="match status" value="1"/>
</dbReference>
<dbReference type="Pfam" id="PF03704">
    <property type="entry name" value="BTAD"/>
    <property type="match status" value="1"/>
</dbReference>
<evidence type="ECO:0000256" key="1">
    <source>
        <dbReference type="ARBA" id="ARBA00005820"/>
    </source>
</evidence>
<evidence type="ECO:0000313" key="7">
    <source>
        <dbReference type="Proteomes" id="UP000194266"/>
    </source>
</evidence>
<dbReference type="SUPFAM" id="SSF52540">
    <property type="entry name" value="P-loop containing nucleoside triphosphate hydrolases"/>
    <property type="match status" value="1"/>
</dbReference>
<dbReference type="InterPro" id="IPR041664">
    <property type="entry name" value="AAA_16"/>
</dbReference>
<reference evidence="6 7" key="1">
    <citation type="submission" date="2016-12" db="EMBL/GenBank/DDBJ databases">
        <title>Genome Mining:The Detection of Biosynthetic Gene Clusters to Aid in the Expression of Curamycin A produced by Streptomyces sp. strain CZA14.</title>
        <authorList>
            <person name="Durrell K.A."/>
            <person name="Kirby B.M."/>
            <person name="Khan W."/>
            <person name="Mthethwa T."/>
            <person name="Le Roes-Hill M."/>
        </authorList>
    </citation>
    <scope>NUCLEOTIDE SEQUENCE [LARGE SCALE GENOMIC DNA]</scope>
    <source>
        <strain evidence="6 7">CZA14</strain>
    </source>
</reference>
<accession>A0ABX3YBM8</accession>
<dbReference type="Proteomes" id="UP000194266">
    <property type="component" value="Unassembled WGS sequence"/>
</dbReference>
<keyword evidence="2" id="KW-0902">Two-component regulatory system</keyword>
<dbReference type="Gene3D" id="1.10.10.10">
    <property type="entry name" value="Winged helix-like DNA-binding domain superfamily/Winged helix DNA-binding domain"/>
    <property type="match status" value="1"/>
</dbReference>
<dbReference type="InterPro" id="IPR016032">
    <property type="entry name" value="Sig_transdc_resp-reg_C-effctor"/>
</dbReference>